<protein>
    <submittedName>
        <fullName evidence="2">Uncharacterized protein</fullName>
    </submittedName>
</protein>
<organism evidence="2">
    <name type="scientific">uncultured Caudovirales phage</name>
    <dbReference type="NCBI Taxonomy" id="2100421"/>
    <lineage>
        <taxon>Viruses</taxon>
        <taxon>Duplodnaviria</taxon>
        <taxon>Heunggongvirae</taxon>
        <taxon>Uroviricota</taxon>
        <taxon>Caudoviricetes</taxon>
        <taxon>Peduoviridae</taxon>
        <taxon>Maltschvirus</taxon>
        <taxon>Maltschvirus maltsch</taxon>
    </lineage>
</organism>
<reference evidence="2" key="1">
    <citation type="submission" date="2020-04" db="EMBL/GenBank/DDBJ databases">
        <authorList>
            <person name="Chiriac C."/>
            <person name="Salcher M."/>
            <person name="Ghai R."/>
            <person name="Kavagutti S V."/>
        </authorList>
    </citation>
    <scope>NUCLEOTIDE SEQUENCE</scope>
</reference>
<gene>
    <name evidence="2" type="ORF">UFOVP525_42</name>
</gene>
<evidence type="ECO:0000313" key="2">
    <source>
        <dbReference type="EMBL" id="CAB4149055.1"/>
    </source>
</evidence>
<evidence type="ECO:0000256" key="1">
    <source>
        <dbReference type="SAM" id="Phobius"/>
    </source>
</evidence>
<proteinExistence type="predicted"/>
<feature type="transmembrane region" description="Helical" evidence="1">
    <location>
        <begin position="37"/>
        <end position="56"/>
    </location>
</feature>
<sequence>MNLKNKNWKTTGAGVAAILVAVSAALTAFTDGDPATTIDIASLLAAVIAGVGLICARDGDKTSEAIGAK</sequence>
<accession>A0A6J5MPG6</accession>
<keyword evidence="1" id="KW-0812">Transmembrane</keyword>
<keyword evidence="1" id="KW-1133">Transmembrane helix</keyword>
<keyword evidence="1" id="KW-0472">Membrane</keyword>
<dbReference type="EMBL" id="LR796507">
    <property type="protein sequence ID" value="CAB4149055.1"/>
    <property type="molecule type" value="Genomic_DNA"/>
</dbReference>
<name>A0A6J5MPG6_9CAUD</name>